<dbReference type="PANTHER" id="PTHR34473">
    <property type="entry name" value="UPF0699 TRANSMEMBRANE PROTEIN YDBS"/>
    <property type="match status" value="1"/>
</dbReference>
<evidence type="ECO:0000313" key="3">
    <source>
        <dbReference type="EMBL" id="MDK2562154.1"/>
    </source>
</evidence>
<comment type="caution">
    <text evidence="3">The sequence shown here is derived from an EMBL/GenBank/DDBJ whole genome shotgun (WGS) entry which is preliminary data.</text>
</comment>
<reference evidence="3 4" key="1">
    <citation type="submission" date="2023-05" db="EMBL/GenBank/DDBJ databases">
        <title>Rombocin, a short stable natural nisin variant, displays selective antimicrobial activity against Listeria monocytogenes and employs dual mode of action to kill target bacterial strains.</title>
        <authorList>
            <person name="Wambui J."/>
            <person name="Stephan R."/>
            <person name="Kuipers O.P."/>
        </authorList>
    </citation>
    <scope>NUCLEOTIDE SEQUENCE [LARGE SCALE GENOMIC DNA]</scope>
    <source>
        <strain evidence="3 4">RC002</strain>
    </source>
</reference>
<organism evidence="3 4">
    <name type="scientific">Romboutsia sedimentorum</name>
    <dbReference type="NCBI Taxonomy" id="1368474"/>
    <lineage>
        <taxon>Bacteria</taxon>
        <taxon>Bacillati</taxon>
        <taxon>Bacillota</taxon>
        <taxon>Clostridia</taxon>
        <taxon>Peptostreptococcales</taxon>
        <taxon>Peptostreptococcaceae</taxon>
        <taxon>Romboutsia</taxon>
    </lineage>
</organism>
<dbReference type="Pfam" id="PF03703">
    <property type="entry name" value="bPH_2"/>
    <property type="match status" value="1"/>
</dbReference>
<keyword evidence="1" id="KW-0812">Transmembrane</keyword>
<feature type="domain" description="YdbS-like PH" evidence="2">
    <location>
        <begin position="71"/>
        <end position="139"/>
    </location>
</feature>
<dbReference type="InterPro" id="IPR005182">
    <property type="entry name" value="YdbS-like_PH"/>
</dbReference>
<dbReference type="RefSeq" id="WP_284131139.1">
    <property type="nucleotide sequence ID" value="NZ_JASKYM010000001.1"/>
</dbReference>
<dbReference type="EMBL" id="JASKYM010000001">
    <property type="protein sequence ID" value="MDK2562154.1"/>
    <property type="molecule type" value="Genomic_DNA"/>
</dbReference>
<evidence type="ECO:0000256" key="1">
    <source>
        <dbReference type="SAM" id="Phobius"/>
    </source>
</evidence>
<sequence length="163" mass="19120">MSKREINKKIVKYNILSNTLGYTITIGIITVLFIIFKEKLIPYNNIIKPIYLLLFIFALFESFIEPFIDIKTYKYEICDKKIQYTQGIFFIKTVMLPINRIQHVTMTKNPLLNKLDLVKIEIATTTGSHYLRNISVDEGVYIVDKITDMLFCNVKEEESNHEL</sequence>
<feature type="transmembrane region" description="Helical" evidence="1">
    <location>
        <begin position="20"/>
        <end position="37"/>
    </location>
</feature>
<proteinExistence type="predicted"/>
<evidence type="ECO:0000313" key="4">
    <source>
        <dbReference type="Proteomes" id="UP001301012"/>
    </source>
</evidence>
<keyword evidence="1" id="KW-1133">Transmembrane helix</keyword>
<dbReference type="PANTHER" id="PTHR34473:SF2">
    <property type="entry name" value="UPF0699 TRANSMEMBRANE PROTEIN YDBT"/>
    <property type="match status" value="1"/>
</dbReference>
<dbReference type="Proteomes" id="UP001301012">
    <property type="component" value="Unassembled WGS sequence"/>
</dbReference>
<keyword evidence="4" id="KW-1185">Reference proteome</keyword>
<evidence type="ECO:0000259" key="2">
    <source>
        <dbReference type="Pfam" id="PF03703"/>
    </source>
</evidence>
<protein>
    <submittedName>
        <fullName evidence="3">PH domain-containing protein</fullName>
    </submittedName>
</protein>
<keyword evidence="1" id="KW-0472">Membrane</keyword>
<feature type="transmembrane region" description="Helical" evidence="1">
    <location>
        <begin position="49"/>
        <end position="68"/>
    </location>
</feature>
<accession>A0ABT7E5E8</accession>
<name>A0ABT7E5E8_9FIRM</name>
<gene>
    <name evidence="3" type="ORF">QOZ84_01230</name>
</gene>